<keyword evidence="4" id="KW-1133">Transmembrane helix</keyword>
<dbReference type="Pfam" id="PF00912">
    <property type="entry name" value="Transgly"/>
    <property type="match status" value="1"/>
</dbReference>
<accession>A0A286IBK6</accession>
<keyword evidence="4" id="KW-0472">Membrane</keyword>
<evidence type="ECO:0000256" key="2">
    <source>
        <dbReference type="ARBA" id="ARBA00022679"/>
    </source>
</evidence>
<protein>
    <submittedName>
        <fullName evidence="6">Transglycosylase</fullName>
    </submittedName>
</protein>
<feature type="domain" description="Glycosyl transferase family 51" evidence="5">
    <location>
        <begin position="109"/>
        <end position="271"/>
    </location>
</feature>
<proteinExistence type="predicted"/>
<evidence type="ECO:0000313" key="7">
    <source>
        <dbReference type="Proteomes" id="UP000219465"/>
    </source>
</evidence>
<keyword evidence="2" id="KW-0808">Transferase</keyword>
<dbReference type="GO" id="GO:0008955">
    <property type="term" value="F:peptidoglycan glycosyltransferase activity"/>
    <property type="evidence" value="ECO:0007669"/>
    <property type="project" value="TreeGrafter"/>
</dbReference>
<dbReference type="GO" id="GO:0009252">
    <property type="term" value="P:peptidoglycan biosynthetic process"/>
    <property type="evidence" value="ECO:0007669"/>
    <property type="project" value="TreeGrafter"/>
</dbReference>
<dbReference type="Proteomes" id="UP000219465">
    <property type="component" value="Unassembled WGS sequence"/>
</dbReference>
<sequence>MREARQGACRLQWWSGEAAGRAKVVARAWRMRRARNAAGPAPEAPTWRPARWALIAGLGLPLLAVIVLLVSVLSQLPDLDAVQETADRRIVFTDADGGPLLVRGGVPSEYAASEAIPDVVRQAVLAVEDQRFREHSGFDLRDILRAGWRNLLAGEVVEGGSTLTQQLVKISYLEPERTFSRKLQEIALALQLERAQTKDQILTRYLNAVYMGSGATGMPAAARIYFDVELSEVSTAQAAALAATIRTPSTVNPRSNPAALRERAALVLDLMGHRNGFLPRKPMRRAQSWPRWRPRRTSGTAMAAGSPTGWWKRRIAWPSVSTGL</sequence>
<dbReference type="InterPro" id="IPR050396">
    <property type="entry name" value="Glycosyltr_51/Transpeptidase"/>
</dbReference>
<organism evidence="6 7">
    <name type="scientific">Hoeflea halophila</name>
    <dbReference type="NCBI Taxonomy" id="714899"/>
    <lineage>
        <taxon>Bacteria</taxon>
        <taxon>Pseudomonadati</taxon>
        <taxon>Pseudomonadota</taxon>
        <taxon>Alphaproteobacteria</taxon>
        <taxon>Hyphomicrobiales</taxon>
        <taxon>Rhizobiaceae</taxon>
        <taxon>Hoeflea</taxon>
    </lineage>
</organism>
<comment type="pathway">
    <text evidence="1">Cell wall biogenesis; peptidoglycan biosynthesis.</text>
</comment>
<dbReference type="InterPro" id="IPR023346">
    <property type="entry name" value="Lysozyme-like_dom_sf"/>
</dbReference>
<reference evidence="7" key="1">
    <citation type="submission" date="2017-08" db="EMBL/GenBank/DDBJ databases">
        <authorList>
            <person name="Varghese N."/>
            <person name="Submissions S."/>
        </authorList>
    </citation>
    <scope>NUCLEOTIDE SEQUENCE [LARGE SCALE GENOMIC DNA]</scope>
    <source>
        <strain evidence="7">KCTC 23107</strain>
    </source>
</reference>
<evidence type="ECO:0000256" key="3">
    <source>
        <dbReference type="SAM" id="MobiDB-lite"/>
    </source>
</evidence>
<keyword evidence="4" id="KW-0812">Transmembrane</keyword>
<evidence type="ECO:0000256" key="1">
    <source>
        <dbReference type="ARBA" id="ARBA00004752"/>
    </source>
</evidence>
<dbReference type="PANTHER" id="PTHR32282:SF33">
    <property type="entry name" value="PEPTIDOGLYCAN GLYCOSYLTRANSFERASE"/>
    <property type="match status" value="1"/>
</dbReference>
<dbReference type="PANTHER" id="PTHR32282">
    <property type="entry name" value="BINDING PROTEIN TRANSPEPTIDASE, PUTATIVE-RELATED"/>
    <property type="match status" value="1"/>
</dbReference>
<dbReference type="SUPFAM" id="SSF53955">
    <property type="entry name" value="Lysozyme-like"/>
    <property type="match status" value="1"/>
</dbReference>
<dbReference type="InterPro" id="IPR001264">
    <property type="entry name" value="Glyco_trans_51"/>
</dbReference>
<dbReference type="Gene3D" id="1.10.3810.10">
    <property type="entry name" value="Biosynthetic peptidoglycan transglycosylase-like"/>
    <property type="match status" value="1"/>
</dbReference>
<gene>
    <name evidence="6" type="ORF">SAMN05877838_1639</name>
</gene>
<evidence type="ECO:0000256" key="4">
    <source>
        <dbReference type="SAM" id="Phobius"/>
    </source>
</evidence>
<dbReference type="EMBL" id="OCPC01000002">
    <property type="protein sequence ID" value="SOE16759.1"/>
    <property type="molecule type" value="Genomic_DNA"/>
</dbReference>
<feature type="region of interest" description="Disordered" evidence="3">
    <location>
        <begin position="284"/>
        <end position="306"/>
    </location>
</feature>
<keyword evidence="7" id="KW-1185">Reference proteome</keyword>
<dbReference type="InterPro" id="IPR036950">
    <property type="entry name" value="PBP_transglycosylase"/>
</dbReference>
<name>A0A286IBK6_9HYPH</name>
<dbReference type="AlphaFoldDB" id="A0A286IBK6"/>
<feature type="transmembrane region" description="Helical" evidence="4">
    <location>
        <begin position="52"/>
        <end position="73"/>
    </location>
</feature>
<dbReference type="GO" id="GO:0030288">
    <property type="term" value="C:outer membrane-bounded periplasmic space"/>
    <property type="evidence" value="ECO:0007669"/>
    <property type="project" value="TreeGrafter"/>
</dbReference>
<evidence type="ECO:0000313" key="6">
    <source>
        <dbReference type="EMBL" id="SOE16759.1"/>
    </source>
</evidence>
<evidence type="ECO:0000259" key="5">
    <source>
        <dbReference type="Pfam" id="PF00912"/>
    </source>
</evidence>